<protein>
    <submittedName>
        <fullName evidence="1">Uncharacterized protein</fullName>
    </submittedName>
</protein>
<reference evidence="1" key="1">
    <citation type="submission" date="2014-09" db="EMBL/GenBank/DDBJ databases">
        <authorList>
            <person name="Magalhaes I.L.F."/>
            <person name="Oliveira U."/>
            <person name="Santos F.R."/>
            <person name="Vidigal T.H.D.A."/>
            <person name="Brescovit A.D."/>
            <person name="Santos A.J."/>
        </authorList>
    </citation>
    <scope>NUCLEOTIDE SEQUENCE</scope>
    <source>
        <tissue evidence="1">Shoot tissue taken approximately 20 cm above the soil surface</tissue>
    </source>
</reference>
<dbReference type="AlphaFoldDB" id="A0A0A9HAI1"/>
<sequence>MNFTNVRTLTLVFARYSQEFTYI</sequence>
<accession>A0A0A9HAI1</accession>
<evidence type="ECO:0000313" key="1">
    <source>
        <dbReference type="EMBL" id="JAE33752.1"/>
    </source>
</evidence>
<dbReference type="EMBL" id="GBRH01164144">
    <property type="protein sequence ID" value="JAE33752.1"/>
    <property type="molecule type" value="Transcribed_RNA"/>
</dbReference>
<name>A0A0A9HAI1_ARUDO</name>
<organism evidence="1">
    <name type="scientific">Arundo donax</name>
    <name type="common">Giant reed</name>
    <name type="synonym">Donax arundinaceus</name>
    <dbReference type="NCBI Taxonomy" id="35708"/>
    <lineage>
        <taxon>Eukaryota</taxon>
        <taxon>Viridiplantae</taxon>
        <taxon>Streptophyta</taxon>
        <taxon>Embryophyta</taxon>
        <taxon>Tracheophyta</taxon>
        <taxon>Spermatophyta</taxon>
        <taxon>Magnoliopsida</taxon>
        <taxon>Liliopsida</taxon>
        <taxon>Poales</taxon>
        <taxon>Poaceae</taxon>
        <taxon>PACMAD clade</taxon>
        <taxon>Arundinoideae</taxon>
        <taxon>Arundineae</taxon>
        <taxon>Arundo</taxon>
    </lineage>
</organism>
<reference evidence="1" key="2">
    <citation type="journal article" date="2015" name="Data Brief">
        <title>Shoot transcriptome of the giant reed, Arundo donax.</title>
        <authorList>
            <person name="Barrero R.A."/>
            <person name="Guerrero F.D."/>
            <person name="Moolhuijzen P."/>
            <person name="Goolsby J.A."/>
            <person name="Tidwell J."/>
            <person name="Bellgard S.E."/>
            <person name="Bellgard M.I."/>
        </authorList>
    </citation>
    <scope>NUCLEOTIDE SEQUENCE</scope>
    <source>
        <tissue evidence="1">Shoot tissue taken approximately 20 cm above the soil surface</tissue>
    </source>
</reference>
<proteinExistence type="predicted"/>